<protein>
    <submittedName>
        <fullName evidence="1">Uncharacterized protein</fullName>
    </submittedName>
</protein>
<dbReference type="EMBL" id="LGTQ01000009">
    <property type="protein sequence ID" value="KPM48148.1"/>
    <property type="molecule type" value="Genomic_DNA"/>
</dbReference>
<dbReference type="PATRIC" id="fig|1605367.3.peg.3834"/>
<accession>A0A0N8H9S0</accession>
<sequence>MSKKKEEIEEKPKVHKDLDGFNIKINSFGEIQMSYDIERINEFLNKNVDDKKLRDIDIEEQMAKPKKKK</sequence>
<comment type="caution">
    <text evidence="1">The sequence shown here is derived from an EMBL/GenBank/DDBJ whole genome shotgun (WGS) entry which is preliminary data.</text>
</comment>
<dbReference type="Proteomes" id="UP000050454">
    <property type="component" value="Unassembled WGS sequence"/>
</dbReference>
<proteinExistence type="predicted"/>
<evidence type="ECO:0000313" key="2">
    <source>
        <dbReference type="Proteomes" id="UP000050454"/>
    </source>
</evidence>
<evidence type="ECO:0000313" key="1">
    <source>
        <dbReference type="EMBL" id="KPM48148.1"/>
    </source>
</evidence>
<keyword evidence="2" id="KW-1185">Reference proteome</keyword>
<dbReference type="OrthoDB" id="982933at2"/>
<dbReference type="RefSeq" id="WP_055148918.1">
    <property type="nucleotide sequence ID" value="NZ_CAKZPM010000009.1"/>
</dbReference>
<dbReference type="AlphaFoldDB" id="A0A0N8H9S0"/>
<reference evidence="1 2" key="1">
    <citation type="submission" date="2015-07" db="EMBL/GenBank/DDBJ databases">
        <title>The draft genome sequence of Leadbetterella sp. JN14-9.</title>
        <authorList>
            <person name="Liu Y."/>
            <person name="Du J."/>
            <person name="Shao Z."/>
        </authorList>
    </citation>
    <scope>NUCLEOTIDE SEQUENCE [LARGE SCALE GENOMIC DNA]</scope>
    <source>
        <strain evidence="1 2">JN14-9</strain>
    </source>
</reference>
<dbReference type="STRING" id="1605367.AFM12_12150"/>
<gene>
    <name evidence="1" type="ORF">AFM12_12150</name>
</gene>
<name>A0A0N8H9S0_9BACT</name>
<organism evidence="1 2">
    <name type="scientific">Jiulongibacter sediminis</name>
    <dbReference type="NCBI Taxonomy" id="1605367"/>
    <lineage>
        <taxon>Bacteria</taxon>
        <taxon>Pseudomonadati</taxon>
        <taxon>Bacteroidota</taxon>
        <taxon>Cytophagia</taxon>
        <taxon>Cytophagales</taxon>
        <taxon>Leadbetterellaceae</taxon>
        <taxon>Jiulongibacter</taxon>
    </lineage>
</organism>